<proteinExistence type="predicted"/>
<evidence type="ECO:0000313" key="2">
    <source>
        <dbReference type="Proteomes" id="UP000228552"/>
    </source>
</evidence>
<dbReference type="Proteomes" id="UP000228552">
    <property type="component" value="Chromosome"/>
</dbReference>
<dbReference type="EMBL" id="CP024700">
    <property type="protein sequence ID" value="ATV61176.1"/>
    <property type="molecule type" value="Genomic_DNA"/>
</dbReference>
<dbReference type="AlphaFoldDB" id="A0AAD0F113"/>
<dbReference type="RefSeq" id="WP_099987077.1">
    <property type="nucleotide sequence ID" value="NZ_CP024700.1"/>
</dbReference>
<organism evidence="1 2">
    <name type="scientific">Fusobacterium pseudoperiodonticum</name>
    <dbReference type="NCBI Taxonomy" id="2663009"/>
    <lineage>
        <taxon>Bacteria</taxon>
        <taxon>Fusobacteriati</taxon>
        <taxon>Fusobacteriota</taxon>
        <taxon>Fusobacteriia</taxon>
        <taxon>Fusobacteriales</taxon>
        <taxon>Fusobacteriaceae</taxon>
        <taxon>Fusobacterium</taxon>
    </lineage>
</organism>
<accession>A0AAD0F113</accession>
<reference evidence="1 2" key="1">
    <citation type="submission" date="2017-11" db="EMBL/GenBank/DDBJ databases">
        <title>Genome sequencing of Fusobacterium periodonticum KCOM 1263.</title>
        <authorList>
            <person name="Kook J.-K."/>
            <person name="Park S.-N."/>
            <person name="Lim Y.K."/>
        </authorList>
    </citation>
    <scope>NUCLEOTIDE SEQUENCE [LARGE SCALE GENOMIC DNA]</scope>
    <source>
        <strain evidence="1 2">KCOM 1263</strain>
    </source>
</reference>
<keyword evidence="2" id="KW-1185">Reference proteome</keyword>
<name>A0AAD0F113_9FUSO</name>
<sequence length="86" mass="10340">MTKIYKLVIFFQEKKTLTRTFIGKDYACINGENTKCTTTTYNKCYEKYFIGTSKEKLLQKLETYKKRNAFRDYVLEKIKIDELIEL</sequence>
<gene>
    <name evidence="1" type="ORF">CTM74_04640</name>
</gene>
<evidence type="ECO:0000313" key="1">
    <source>
        <dbReference type="EMBL" id="ATV61176.1"/>
    </source>
</evidence>
<protein>
    <submittedName>
        <fullName evidence="1">Uncharacterized protein</fullName>
    </submittedName>
</protein>